<dbReference type="Gene3D" id="3.40.190.10">
    <property type="entry name" value="Periplasmic binding protein-like II"/>
    <property type="match status" value="2"/>
</dbReference>
<dbReference type="GO" id="GO:0004664">
    <property type="term" value="F:prephenate dehydratase activity"/>
    <property type="evidence" value="ECO:0007669"/>
    <property type="project" value="InterPro"/>
</dbReference>
<keyword evidence="1" id="KW-0028">Amino-acid biosynthesis</keyword>
<evidence type="ECO:0000259" key="6">
    <source>
        <dbReference type="PROSITE" id="PS51171"/>
    </source>
</evidence>
<dbReference type="PANTHER" id="PTHR21022">
    <property type="entry name" value="PREPHENATE DEHYDRATASE P PROTEIN"/>
    <property type="match status" value="1"/>
</dbReference>
<dbReference type="Pfam" id="PF00800">
    <property type="entry name" value="PDT"/>
    <property type="match status" value="1"/>
</dbReference>
<gene>
    <name evidence="7" type="ORF">S01H1_22360</name>
</gene>
<keyword evidence="3" id="KW-0584">Phenylalanine biosynthesis</keyword>
<evidence type="ECO:0000256" key="4">
    <source>
        <dbReference type="ARBA" id="ARBA00023239"/>
    </source>
</evidence>
<accession>X0UI85</accession>
<dbReference type="FunFam" id="3.40.190.10:FF:000031">
    <property type="entry name" value="Arogenate dehydratase"/>
    <property type="match status" value="1"/>
</dbReference>
<name>X0UI85_9ZZZZ</name>
<sequence length="197" mass="21624">MKGMNDLRCAFQGEPGAYSELAAIEYFGTDVVTNPCQTFEKVFNAVGGNTHEGVIFGMIPIENSLAGSIHRNYDLMLRHELHILGEYHLRVNHCLLALPGVEQKDIQRVHSHPQALAQCDANLTRMGVEKVAEADTAGSAQMIRARDDHYAAALASKRAAEVYGLAVLAENMEDNPENFTRFLVLSQEPLGSDDLQG</sequence>
<keyword evidence="4" id="KW-0456">Lyase</keyword>
<protein>
    <recommendedName>
        <fullName evidence="6">Prephenate dehydratase domain-containing protein</fullName>
    </recommendedName>
</protein>
<proteinExistence type="predicted"/>
<reference evidence="7" key="1">
    <citation type="journal article" date="2014" name="Front. Microbiol.">
        <title>High frequency of phylogenetically diverse reductive dehalogenase-homologous genes in deep subseafloor sedimentary metagenomes.</title>
        <authorList>
            <person name="Kawai M."/>
            <person name="Futagami T."/>
            <person name="Toyoda A."/>
            <person name="Takaki Y."/>
            <person name="Nishi S."/>
            <person name="Hori S."/>
            <person name="Arai W."/>
            <person name="Tsubouchi T."/>
            <person name="Morono Y."/>
            <person name="Uchiyama I."/>
            <person name="Ito T."/>
            <person name="Fujiyama A."/>
            <person name="Inagaki F."/>
            <person name="Takami H."/>
        </authorList>
    </citation>
    <scope>NUCLEOTIDE SEQUENCE</scope>
    <source>
        <strain evidence="7">Expedition CK06-06</strain>
    </source>
</reference>
<dbReference type="InterPro" id="IPR001086">
    <property type="entry name" value="Preph_deHydtase"/>
</dbReference>
<dbReference type="InterPro" id="IPR018528">
    <property type="entry name" value="Preph_deHydtase_CS"/>
</dbReference>
<feature type="domain" description="Prephenate dehydratase" evidence="6">
    <location>
        <begin position="8"/>
        <end position="187"/>
    </location>
</feature>
<dbReference type="PROSITE" id="PS00857">
    <property type="entry name" value="PREPHENATE_DEHYDR_1"/>
    <property type="match status" value="1"/>
</dbReference>
<dbReference type="SUPFAM" id="SSF53850">
    <property type="entry name" value="Periplasmic binding protein-like II"/>
    <property type="match status" value="1"/>
</dbReference>
<dbReference type="GO" id="GO:0009094">
    <property type="term" value="P:L-phenylalanine biosynthetic process"/>
    <property type="evidence" value="ECO:0007669"/>
    <property type="project" value="UniProtKB-KW"/>
</dbReference>
<comment type="caution">
    <text evidence="7">The sequence shown here is derived from an EMBL/GenBank/DDBJ whole genome shotgun (WGS) entry which is preliminary data.</text>
</comment>
<evidence type="ECO:0000256" key="2">
    <source>
        <dbReference type="ARBA" id="ARBA00023141"/>
    </source>
</evidence>
<evidence type="ECO:0000313" key="7">
    <source>
        <dbReference type="EMBL" id="GAF88240.1"/>
    </source>
</evidence>
<keyword evidence="2" id="KW-0057">Aromatic amino acid biosynthesis</keyword>
<organism evidence="7">
    <name type="scientific">marine sediment metagenome</name>
    <dbReference type="NCBI Taxonomy" id="412755"/>
    <lineage>
        <taxon>unclassified sequences</taxon>
        <taxon>metagenomes</taxon>
        <taxon>ecological metagenomes</taxon>
    </lineage>
</organism>
<dbReference type="AlphaFoldDB" id="X0UI85"/>
<evidence type="ECO:0000256" key="1">
    <source>
        <dbReference type="ARBA" id="ARBA00022605"/>
    </source>
</evidence>
<evidence type="ECO:0000256" key="5">
    <source>
        <dbReference type="ARBA" id="ARBA00029440"/>
    </source>
</evidence>
<comment type="pathway">
    <text evidence="5">Amino-acid biosynthesis.</text>
</comment>
<dbReference type="GO" id="GO:0005737">
    <property type="term" value="C:cytoplasm"/>
    <property type="evidence" value="ECO:0007669"/>
    <property type="project" value="TreeGrafter"/>
</dbReference>
<dbReference type="CDD" id="cd13631">
    <property type="entry name" value="PBP2_Ct-PDT_like"/>
    <property type="match status" value="1"/>
</dbReference>
<feature type="non-terminal residue" evidence="7">
    <location>
        <position position="197"/>
    </location>
</feature>
<dbReference type="PROSITE" id="PS51171">
    <property type="entry name" value="PREPHENATE_DEHYDR_3"/>
    <property type="match status" value="1"/>
</dbReference>
<dbReference type="PANTHER" id="PTHR21022:SF19">
    <property type="entry name" value="PREPHENATE DEHYDRATASE-RELATED"/>
    <property type="match status" value="1"/>
</dbReference>
<evidence type="ECO:0000256" key="3">
    <source>
        <dbReference type="ARBA" id="ARBA00023222"/>
    </source>
</evidence>
<dbReference type="EMBL" id="BARS01012603">
    <property type="protein sequence ID" value="GAF88240.1"/>
    <property type="molecule type" value="Genomic_DNA"/>
</dbReference>